<evidence type="ECO:0000313" key="6">
    <source>
        <dbReference type="Proteomes" id="UP000807469"/>
    </source>
</evidence>
<feature type="domain" description="PUM-HD" evidence="4">
    <location>
        <begin position="390"/>
        <end position="733"/>
    </location>
</feature>
<feature type="repeat" description="Pumilio" evidence="2">
    <location>
        <begin position="483"/>
        <end position="518"/>
    </location>
</feature>
<feature type="region of interest" description="Disordered" evidence="3">
    <location>
        <begin position="346"/>
        <end position="372"/>
    </location>
</feature>
<dbReference type="InterPro" id="IPR001313">
    <property type="entry name" value="Pumilio_RNA-bd_rpt"/>
</dbReference>
<dbReference type="SMART" id="SM00025">
    <property type="entry name" value="Pumilio"/>
    <property type="match status" value="8"/>
</dbReference>
<dbReference type="SUPFAM" id="SSF48371">
    <property type="entry name" value="ARM repeat"/>
    <property type="match status" value="1"/>
</dbReference>
<dbReference type="GO" id="GO:0000288">
    <property type="term" value="P:nuclear-transcribed mRNA catabolic process, deadenylation-dependent decay"/>
    <property type="evidence" value="ECO:0007669"/>
    <property type="project" value="TreeGrafter"/>
</dbReference>
<feature type="repeat" description="Pumilio" evidence="2">
    <location>
        <begin position="446"/>
        <end position="482"/>
    </location>
</feature>
<comment type="caution">
    <text evidence="5">The sequence shown here is derived from an EMBL/GenBank/DDBJ whole genome shotgun (WGS) entry which is preliminary data.</text>
</comment>
<feature type="repeat" description="Pumilio" evidence="2">
    <location>
        <begin position="553"/>
        <end position="589"/>
    </location>
</feature>
<dbReference type="InterPro" id="IPR033712">
    <property type="entry name" value="Pumilio_RNA-bd"/>
</dbReference>
<keyword evidence="6" id="KW-1185">Reference proteome</keyword>
<keyword evidence="1" id="KW-0677">Repeat</keyword>
<evidence type="ECO:0000256" key="3">
    <source>
        <dbReference type="SAM" id="MobiDB-lite"/>
    </source>
</evidence>
<dbReference type="EMBL" id="MU155161">
    <property type="protein sequence ID" value="KAF9482775.1"/>
    <property type="molecule type" value="Genomic_DNA"/>
</dbReference>
<dbReference type="AlphaFoldDB" id="A0A9P5Z9R4"/>
<feature type="compositionally biased region" description="Polar residues" evidence="3">
    <location>
        <begin position="355"/>
        <end position="372"/>
    </location>
</feature>
<reference evidence="5" key="1">
    <citation type="submission" date="2020-11" db="EMBL/GenBank/DDBJ databases">
        <authorList>
            <consortium name="DOE Joint Genome Institute"/>
            <person name="Ahrendt S."/>
            <person name="Riley R."/>
            <person name="Andreopoulos W."/>
            <person name="Labutti K."/>
            <person name="Pangilinan J."/>
            <person name="Ruiz-Duenas F.J."/>
            <person name="Barrasa J.M."/>
            <person name="Sanchez-Garcia M."/>
            <person name="Camarero S."/>
            <person name="Miyauchi S."/>
            <person name="Serrano A."/>
            <person name="Linde D."/>
            <person name="Babiker R."/>
            <person name="Drula E."/>
            <person name="Ayuso-Fernandez I."/>
            <person name="Pacheco R."/>
            <person name="Padilla G."/>
            <person name="Ferreira P."/>
            <person name="Barriuso J."/>
            <person name="Kellner H."/>
            <person name="Castanera R."/>
            <person name="Alfaro M."/>
            <person name="Ramirez L."/>
            <person name="Pisabarro A.G."/>
            <person name="Kuo A."/>
            <person name="Tritt A."/>
            <person name="Lipzen A."/>
            <person name="He G."/>
            <person name="Yan M."/>
            <person name="Ng V."/>
            <person name="Cullen D."/>
            <person name="Martin F."/>
            <person name="Rosso M.-N."/>
            <person name="Henrissat B."/>
            <person name="Hibbett D."/>
            <person name="Martinez A.T."/>
            <person name="Grigoriev I.V."/>
        </authorList>
    </citation>
    <scope>NUCLEOTIDE SEQUENCE</scope>
    <source>
        <strain evidence="5">CIRM-BRFM 674</strain>
    </source>
</reference>
<evidence type="ECO:0000313" key="5">
    <source>
        <dbReference type="EMBL" id="KAF9482775.1"/>
    </source>
</evidence>
<protein>
    <submittedName>
        <fullName evidence="5">ARM repeat-containing protein</fullName>
    </submittedName>
</protein>
<proteinExistence type="predicted"/>
<dbReference type="PROSITE" id="PS50302">
    <property type="entry name" value="PUM"/>
    <property type="match status" value="7"/>
</dbReference>
<evidence type="ECO:0000256" key="2">
    <source>
        <dbReference type="PROSITE-ProRule" id="PRU00317"/>
    </source>
</evidence>
<name>A0A9P5Z9R4_9AGAR</name>
<evidence type="ECO:0000259" key="4">
    <source>
        <dbReference type="PROSITE" id="PS50303"/>
    </source>
</evidence>
<dbReference type="Gene3D" id="1.25.10.10">
    <property type="entry name" value="Leucine-rich Repeat Variant"/>
    <property type="match status" value="1"/>
</dbReference>
<dbReference type="Pfam" id="PF00806">
    <property type="entry name" value="PUF"/>
    <property type="match status" value="8"/>
</dbReference>
<dbReference type="InterPro" id="IPR033133">
    <property type="entry name" value="PUM-HD"/>
</dbReference>
<feature type="region of interest" description="Disordered" evidence="3">
    <location>
        <begin position="1"/>
        <end position="37"/>
    </location>
</feature>
<dbReference type="CDD" id="cd07920">
    <property type="entry name" value="Pumilio"/>
    <property type="match status" value="1"/>
</dbReference>
<dbReference type="PROSITE" id="PS50303">
    <property type="entry name" value="PUM_HD"/>
    <property type="match status" value="1"/>
</dbReference>
<dbReference type="InterPro" id="IPR016024">
    <property type="entry name" value="ARM-type_fold"/>
</dbReference>
<accession>A0A9P5Z9R4</accession>
<dbReference type="OrthoDB" id="668540at2759"/>
<evidence type="ECO:0000256" key="1">
    <source>
        <dbReference type="ARBA" id="ARBA00022737"/>
    </source>
</evidence>
<dbReference type="GO" id="GO:0003730">
    <property type="term" value="F:mRNA 3'-UTR binding"/>
    <property type="evidence" value="ECO:0007669"/>
    <property type="project" value="TreeGrafter"/>
</dbReference>
<organism evidence="5 6">
    <name type="scientific">Pholiota conissans</name>
    <dbReference type="NCBI Taxonomy" id="109636"/>
    <lineage>
        <taxon>Eukaryota</taxon>
        <taxon>Fungi</taxon>
        <taxon>Dikarya</taxon>
        <taxon>Basidiomycota</taxon>
        <taxon>Agaricomycotina</taxon>
        <taxon>Agaricomycetes</taxon>
        <taxon>Agaricomycetidae</taxon>
        <taxon>Agaricales</taxon>
        <taxon>Agaricineae</taxon>
        <taxon>Strophariaceae</taxon>
        <taxon>Pholiota</taxon>
    </lineage>
</organism>
<feature type="repeat" description="Pumilio" evidence="2">
    <location>
        <begin position="590"/>
        <end position="625"/>
    </location>
</feature>
<dbReference type="PANTHER" id="PTHR12537:SF12">
    <property type="entry name" value="MATERNAL PROTEIN PUMILIO"/>
    <property type="match status" value="1"/>
</dbReference>
<feature type="repeat" description="Pumilio" evidence="2">
    <location>
        <begin position="410"/>
        <end position="445"/>
    </location>
</feature>
<gene>
    <name evidence="5" type="ORF">BDN70DRAFT_874556</name>
</gene>
<dbReference type="GO" id="GO:0005737">
    <property type="term" value="C:cytoplasm"/>
    <property type="evidence" value="ECO:0007669"/>
    <property type="project" value="TreeGrafter"/>
</dbReference>
<feature type="repeat" description="Pumilio" evidence="2">
    <location>
        <begin position="662"/>
        <end position="706"/>
    </location>
</feature>
<feature type="compositionally biased region" description="Polar residues" evidence="3">
    <location>
        <begin position="12"/>
        <end position="23"/>
    </location>
</feature>
<feature type="repeat" description="Pumilio" evidence="2">
    <location>
        <begin position="626"/>
        <end position="661"/>
    </location>
</feature>
<dbReference type="Proteomes" id="UP000807469">
    <property type="component" value="Unassembled WGS sequence"/>
</dbReference>
<dbReference type="PANTHER" id="PTHR12537">
    <property type="entry name" value="RNA BINDING PROTEIN PUMILIO-RELATED"/>
    <property type="match status" value="1"/>
</dbReference>
<sequence length="757" mass="85677">MTCLIAPRKTPQLGSQSRSQTPDLPNERRQGNSIPDTVCDGVHNSPVAYNWDVVIPGVGPSPTSSNDFIHRGPNNPNLMITEDGWSTAPTASRKYNSDLPAPYALERLQGNGYHVSGQVAIMPNGGLPMANVPWFHRPPEHFVRFPDNRFPFLPPPPRGPHPYMGGYPADSHMLHGHMDYAQMPGPMHEETQKRYQDMPIEDGLQPSFPCQLPYNAYQPSEYASYFAIPPLEPFSDYSFVFDSNRPHQGRMHLSSPLRHAAFDIQHHPNNQLPQPNHIADLRPHQPRYPFEYGPIPVSPPQFFFTSPQNLLTPVIPARVADAGMKNHKSQSTPPNNDFHRRTFLPKKSIGPNPAPQTQRGIRQSSHSAQNIPTSGNIRLARRVNNLSHQPRSPLLEQFRNTRDKRWELKDIFGHVVEFCVDQHGSRFIQQALEEATNEDKESVFSEIVPGNIEVLVRDVFGNYVIQKFFEFGTPLQINILTAAIEDQVDELSIHIYGCRVVQKALQIISEEQQSSIIRRLEPHILKCIKDAHGNHVIQKLVEAVPPERLDFLPVICTNIPDLATHPYGCRVLQRCLEYLPINYTRPLLNAINNCTMDLINDQYGNYVIQFILEQGQNHDKATVLSSIRGKLVLLAQRKYASNVCEKALMCTDSESRSILINEIMIATPCVPGENPILTMVKDQYANYVLQRALTLSEGEQREAFFSQVKPLLVELRRSTMNYSKPLVSIERLMDKYSSQSLTTDFSGLDETSTHTEL</sequence>
<dbReference type="InterPro" id="IPR011989">
    <property type="entry name" value="ARM-like"/>
</dbReference>